<dbReference type="Proteomes" id="UP000321548">
    <property type="component" value="Unassembled WGS sequence"/>
</dbReference>
<accession>A0A5C8NYR6</accession>
<comment type="caution">
    <text evidence="3">The sequence shown here is derived from an EMBL/GenBank/DDBJ whole genome shotgun (WGS) entry which is preliminary data.</text>
</comment>
<evidence type="ECO:0000313" key="4">
    <source>
        <dbReference type="Proteomes" id="UP000321548"/>
    </source>
</evidence>
<feature type="compositionally biased region" description="Low complexity" evidence="1">
    <location>
        <begin position="27"/>
        <end position="41"/>
    </location>
</feature>
<keyword evidence="2" id="KW-1133">Transmembrane helix</keyword>
<reference evidence="3 4" key="1">
    <citation type="submission" date="2019-06" db="EMBL/GenBank/DDBJ databases">
        <title>Quisquiliibacterium sp. nov., isolated from a maize field.</title>
        <authorList>
            <person name="Lin S.-Y."/>
            <person name="Tsai C.-F."/>
            <person name="Young C.-C."/>
        </authorList>
    </citation>
    <scope>NUCLEOTIDE SEQUENCE [LARGE SCALE GENOMIC DNA]</scope>
    <source>
        <strain evidence="3 4">CC-CFT501</strain>
    </source>
</reference>
<sequence>MKSRGAPFDPSEPPGGDFARYVEGLGAPAADASPDAPLPQAGSRRPVGWGPTTPLRRLSAWMIGAGIGLLVAALLFAGGPLADIYLPGMLLLGAGLALRRHLRRR</sequence>
<evidence type="ECO:0000256" key="1">
    <source>
        <dbReference type="SAM" id="MobiDB-lite"/>
    </source>
</evidence>
<gene>
    <name evidence="3" type="ORF">FHP08_09180</name>
</gene>
<keyword evidence="2" id="KW-0812">Transmembrane</keyword>
<name>A0A5C8NYR6_9BURK</name>
<dbReference type="RefSeq" id="WP_147704143.1">
    <property type="nucleotide sequence ID" value="NZ_VDUY01000003.1"/>
</dbReference>
<feature type="region of interest" description="Disordered" evidence="1">
    <location>
        <begin position="1"/>
        <end position="20"/>
    </location>
</feature>
<keyword evidence="2" id="KW-0472">Membrane</keyword>
<keyword evidence="4" id="KW-1185">Reference proteome</keyword>
<dbReference type="EMBL" id="VDUY01000003">
    <property type="protein sequence ID" value="TXL66232.1"/>
    <property type="molecule type" value="Genomic_DNA"/>
</dbReference>
<dbReference type="AlphaFoldDB" id="A0A5C8NYR6"/>
<organism evidence="3 4">
    <name type="scientific">Zeimonas arvi</name>
    <dbReference type="NCBI Taxonomy" id="2498847"/>
    <lineage>
        <taxon>Bacteria</taxon>
        <taxon>Pseudomonadati</taxon>
        <taxon>Pseudomonadota</taxon>
        <taxon>Betaproteobacteria</taxon>
        <taxon>Burkholderiales</taxon>
        <taxon>Burkholderiaceae</taxon>
        <taxon>Zeimonas</taxon>
    </lineage>
</organism>
<feature type="transmembrane region" description="Helical" evidence="2">
    <location>
        <begin position="58"/>
        <end position="78"/>
    </location>
</feature>
<feature type="transmembrane region" description="Helical" evidence="2">
    <location>
        <begin position="84"/>
        <end position="102"/>
    </location>
</feature>
<evidence type="ECO:0000313" key="3">
    <source>
        <dbReference type="EMBL" id="TXL66232.1"/>
    </source>
</evidence>
<evidence type="ECO:0000256" key="2">
    <source>
        <dbReference type="SAM" id="Phobius"/>
    </source>
</evidence>
<proteinExistence type="predicted"/>
<protein>
    <submittedName>
        <fullName evidence="3">Uncharacterized protein</fullName>
    </submittedName>
</protein>
<feature type="region of interest" description="Disordered" evidence="1">
    <location>
        <begin position="27"/>
        <end position="51"/>
    </location>
</feature>